<accession>A0AAV1CTV2</accession>
<dbReference type="FunFam" id="1.10.10.10:FF:000322">
    <property type="entry name" value="Probable disease resistance protein At1g63360"/>
    <property type="match status" value="1"/>
</dbReference>
<dbReference type="InterPro" id="IPR032675">
    <property type="entry name" value="LRR_dom_sf"/>
</dbReference>
<keyword evidence="9" id="KW-0611">Plant defense</keyword>
<evidence type="ECO:0000256" key="9">
    <source>
        <dbReference type="ARBA" id="ARBA00022821"/>
    </source>
</evidence>
<evidence type="ECO:0000256" key="8">
    <source>
        <dbReference type="ARBA" id="ARBA00022741"/>
    </source>
</evidence>
<dbReference type="GO" id="GO:0043531">
    <property type="term" value="F:ADP binding"/>
    <property type="evidence" value="ECO:0007669"/>
    <property type="project" value="InterPro"/>
</dbReference>
<dbReference type="Proteomes" id="UP001161247">
    <property type="component" value="Chromosome 3"/>
</dbReference>
<dbReference type="PRINTS" id="PR00364">
    <property type="entry name" value="DISEASERSIST"/>
</dbReference>
<protein>
    <submittedName>
        <fullName evidence="14">OLC1v1035779C1</fullName>
    </submittedName>
</protein>
<keyword evidence="15" id="KW-1185">Reference proteome</keyword>
<evidence type="ECO:0000256" key="5">
    <source>
        <dbReference type="ARBA" id="ARBA00022614"/>
    </source>
</evidence>
<keyword evidence="4" id="KW-0963">Cytoplasm</keyword>
<keyword evidence="8" id="KW-0547">Nucleotide-binding</keyword>
<dbReference type="Gene3D" id="1.10.8.430">
    <property type="entry name" value="Helical domain of apoptotic protease-activating factors"/>
    <property type="match status" value="1"/>
</dbReference>
<comment type="similarity">
    <text evidence="3">Belongs to the disease resistance NB-LRR family.</text>
</comment>
<dbReference type="Pfam" id="PF23598">
    <property type="entry name" value="LRR_14"/>
    <property type="match status" value="1"/>
</dbReference>
<dbReference type="AlphaFoldDB" id="A0AAV1CTV2"/>
<dbReference type="InterPro" id="IPR058922">
    <property type="entry name" value="WHD_DRP"/>
</dbReference>
<evidence type="ECO:0000256" key="3">
    <source>
        <dbReference type="ARBA" id="ARBA00008894"/>
    </source>
</evidence>
<dbReference type="InterPro" id="IPR036388">
    <property type="entry name" value="WH-like_DNA-bd_sf"/>
</dbReference>
<dbReference type="Gene3D" id="3.40.50.300">
    <property type="entry name" value="P-loop containing nucleotide triphosphate hydrolases"/>
    <property type="match status" value="1"/>
</dbReference>
<dbReference type="InterPro" id="IPR042197">
    <property type="entry name" value="Apaf_helical"/>
</dbReference>
<dbReference type="InterPro" id="IPR055414">
    <property type="entry name" value="LRR_R13L4/SHOC2-like"/>
</dbReference>
<comment type="subcellular location">
    <subcellularLocation>
        <location evidence="2">Cytoplasm</location>
    </subcellularLocation>
</comment>
<evidence type="ECO:0000313" key="14">
    <source>
        <dbReference type="EMBL" id="CAI9099025.1"/>
    </source>
</evidence>
<evidence type="ECO:0000259" key="13">
    <source>
        <dbReference type="Pfam" id="PF23598"/>
    </source>
</evidence>
<evidence type="ECO:0000259" key="12">
    <source>
        <dbReference type="Pfam" id="PF23559"/>
    </source>
</evidence>
<evidence type="ECO:0000259" key="11">
    <source>
        <dbReference type="Pfam" id="PF00931"/>
    </source>
</evidence>
<evidence type="ECO:0000256" key="2">
    <source>
        <dbReference type="ARBA" id="ARBA00004496"/>
    </source>
</evidence>
<feature type="domain" description="Disease resistance R13L4/SHOC-2-like LRR" evidence="13">
    <location>
        <begin position="517"/>
        <end position="668"/>
    </location>
</feature>
<keyword evidence="5" id="KW-0433">Leucine-rich repeat</keyword>
<reference evidence="14" key="1">
    <citation type="submission" date="2023-03" db="EMBL/GenBank/DDBJ databases">
        <authorList>
            <person name="Julca I."/>
        </authorList>
    </citation>
    <scope>NUCLEOTIDE SEQUENCE</scope>
</reference>
<evidence type="ECO:0000256" key="10">
    <source>
        <dbReference type="ARBA" id="ARBA00022840"/>
    </source>
</evidence>
<keyword evidence="7" id="KW-0677">Repeat</keyword>
<dbReference type="InterPro" id="IPR044974">
    <property type="entry name" value="Disease_R_plants"/>
</dbReference>
<dbReference type="GO" id="GO:0009626">
    <property type="term" value="P:plant-type hypersensitive response"/>
    <property type="evidence" value="ECO:0007669"/>
    <property type="project" value="UniProtKB-KW"/>
</dbReference>
<evidence type="ECO:0000313" key="15">
    <source>
        <dbReference type="Proteomes" id="UP001161247"/>
    </source>
</evidence>
<dbReference type="EMBL" id="OX459120">
    <property type="protein sequence ID" value="CAI9099025.1"/>
    <property type="molecule type" value="Genomic_DNA"/>
</dbReference>
<dbReference type="SUPFAM" id="SSF52058">
    <property type="entry name" value="L domain-like"/>
    <property type="match status" value="1"/>
</dbReference>
<dbReference type="InterPro" id="IPR002182">
    <property type="entry name" value="NB-ARC"/>
</dbReference>
<dbReference type="GO" id="GO:0005737">
    <property type="term" value="C:cytoplasm"/>
    <property type="evidence" value="ECO:0007669"/>
    <property type="project" value="UniProtKB-SubCell"/>
</dbReference>
<evidence type="ECO:0000256" key="7">
    <source>
        <dbReference type="ARBA" id="ARBA00022737"/>
    </source>
</evidence>
<feature type="domain" description="Disease resistance protein winged helix" evidence="12">
    <location>
        <begin position="372"/>
        <end position="443"/>
    </location>
</feature>
<name>A0AAV1CTV2_OLDCO</name>
<keyword evidence="6" id="KW-0381">Hypersensitive response</keyword>
<dbReference type="Gene3D" id="1.10.10.10">
    <property type="entry name" value="Winged helix-like DNA-binding domain superfamily/Winged helix DNA-binding domain"/>
    <property type="match status" value="1"/>
</dbReference>
<dbReference type="InterPro" id="IPR027417">
    <property type="entry name" value="P-loop_NTPase"/>
</dbReference>
<dbReference type="PANTHER" id="PTHR23155:SF1152">
    <property type="entry name" value="AAA+ ATPASE DOMAIN-CONTAINING PROTEIN"/>
    <property type="match status" value="1"/>
</dbReference>
<dbReference type="Pfam" id="PF23559">
    <property type="entry name" value="WHD_DRP"/>
    <property type="match status" value="1"/>
</dbReference>
<evidence type="ECO:0000256" key="4">
    <source>
        <dbReference type="ARBA" id="ARBA00022490"/>
    </source>
</evidence>
<feature type="domain" description="NB-ARC" evidence="11">
    <location>
        <begin position="135"/>
        <end position="290"/>
    </location>
</feature>
<dbReference type="Pfam" id="PF00931">
    <property type="entry name" value="NB-ARC"/>
    <property type="match status" value="1"/>
</dbReference>
<dbReference type="PANTHER" id="PTHR23155">
    <property type="entry name" value="DISEASE RESISTANCE PROTEIN RP"/>
    <property type="match status" value="1"/>
</dbReference>
<evidence type="ECO:0000256" key="6">
    <source>
        <dbReference type="ARBA" id="ARBA00022667"/>
    </source>
</evidence>
<gene>
    <name evidence="14" type="ORF">OLC1_LOCUS9114</name>
</gene>
<sequence length="675" mass="77666">MKSVNLYEADSVLALKKDKFHSISDDLEFIRTLLADDVGQFHQNEKLQTLWSCIWAIAYETEFVLDYMAIGGVLGGLAVPLNNIIEDIKLIRNSEILHSMGQITKVQNSTKTDKSKILSLGKIPTFSEQFVGLDDEAETIMNRLPRGTKNLDVVSIVGMARLGKTSMAKKVYQSPSILYHFNTHSLLESLKGLGNDFAVEMSENDLANALRKCLKGKKYLIVLDDVWDIEAWRNLENSFPNDYNGSRILLTSRHENIAMQFQPHSEPAHQLRHLNDVENWDLFEKKLCSKDFCPPELLERGKVISRHCKGVPLMILIVVGLLSSMEPDQWDKVEQSLKKGTASITNKCIKTLDLSYRNLPEYLKPCFLYFGVFKEDRKIHVREFSWLWIAEGFVVARTQKEILEDVAESYMRELIQRNLVMIAKKGSAGKVRHCVLHDLLQEFCVVKANEEHFLHKLGAFTEPTTLYRTSVNFRRVEDFLESNLISPRLRTLFVSMDFDFNFDSNRRWMGIMYKIFQSKLLRVLVLNEFYVLVLNEFYGFVTVPSGILPLAHLKYLALRTGYSDSKLPPSFVNLSNLQTFIAHGCGRIHLPNTLGYMTKLKHLSKTYGGGWVFAWENVEHLSNLENLNHISKVWFSSLQTMAEVIRNFANIRTLKCYLDTDKEKDVNLEFVNLEF</sequence>
<evidence type="ECO:0000256" key="1">
    <source>
        <dbReference type="ARBA" id="ARBA00002074"/>
    </source>
</evidence>
<dbReference type="GO" id="GO:0005524">
    <property type="term" value="F:ATP binding"/>
    <property type="evidence" value="ECO:0007669"/>
    <property type="project" value="UniProtKB-KW"/>
</dbReference>
<dbReference type="Gene3D" id="3.80.10.10">
    <property type="entry name" value="Ribonuclease Inhibitor"/>
    <property type="match status" value="1"/>
</dbReference>
<dbReference type="SUPFAM" id="SSF52540">
    <property type="entry name" value="P-loop containing nucleoside triphosphate hydrolases"/>
    <property type="match status" value="1"/>
</dbReference>
<keyword evidence="10" id="KW-0067">ATP-binding</keyword>
<proteinExistence type="inferred from homology"/>
<comment type="function">
    <text evidence="1">Confers resistance to late blight (Phytophthora infestans) races carrying the avirulence gene Avr1. Resistance proteins guard the plant against pathogens that contain an appropriate avirulence protein via an indirect interaction with this avirulence protein. That triggers a defense system including the hypersensitive response, which restricts the pathogen growth.</text>
</comment>
<organism evidence="14 15">
    <name type="scientific">Oldenlandia corymbosa var. corymbosa</name>
    <dbReference type="NCBI Taxonomy" id="529605"/>
    <lineage>
        <taxon>Eukaryota</taxon>
        <taxon>Viridiplantae</taxon>
        <taxon>Streptophyta</taxon>
        <taxon>Embryophyta</taxon>
        <taxon>Tracheophyta</taxon>
        <taxon>Spermatophyta</taxon>
        <taxon>Magnoliopsida</taxon>
        <taxon>eudicotyledons</taxon>
        <taxon>Gunneridae</taxon>
        <taxon>Pentapetalae</taxon>
        <taxon>asterids</taxon>
        <taxon>lamiids</taxon>
        <taxon>Gentianales</taxon>
        <taxon>Rubiaceae</taxon>
        <taxon>Rubioideae</taxon>
        <taxon>Spermacoceae</taxon>
        <taxon>Hedyotis-Oldenlandia complex</taxon>
        <taxon>Oldenlandia</taxon>
    </lineage>
</organism>